<dbReference type="GO" id="GO:0005524">
    <property type="term" value="F:ATP binding"/>
    <property type="evidence" value="ECO:0007669"/>
    <property type="project" value="UniProtKB-KW"/>
</dbReference>
<feature type="region of interest" description="Disordered" evidence="6">
    <location>
        <begin position="413"/>
        <end position="444"/>
    </location>
</feature>
<evidence type="ECO:0008006" key="10">
    <source>
        <dbReference type="Google" id="ProtNLM"/>
    </source>
</evidence>
<evidence type="ECO:0000313" key="8">
    <source>
        <dbReference type="EMBL" id="BCJ30088.1"/>
    </source>
</evidence>
<gene>
    <name evidence="8" type="ORF">Asera_41960</name>
</gene>
<feature type="transmembrane region" description="Helical" evidence="7">
    <location>
        <begin position="456"/>
        <end position="477"/>
    </location>
</feature>
<dbReference type="Gene3D" id="3.30.420.40">
    <property type="match status" value="2"/>
</dbReference>
<evidence type="ECO:0000256" key="4">
    <source>
        <dbReference type="ARBA" id="ARBA00023016"/>
    </source>
</evidence>
<keyword evidence="7" id="KW-0812">Transmembrane</keyword>
<dbReference type="InterPro" id="IPR043129">
    <property type="entry name" value="ATPase_NBD"/>
</dbReference>
<evidence type="ECO:0000313" key="9">
    <source>
        <dbReference type="Proteomes" id="UP000680750"/>
    </source>
</evidence>
<keyword evidence="7" id="KW-0472">Membrane</keyword>
<dbReference type="GO" id="GO:0140662">
    <property type="term" value="F:ATP-dependent protein folding chaperone"/>
    <property type="evidence" value="ECO:0007669"/>
    <property type="project" value="InterPro"/>
</dbReference>
<protein>
    <recommendedName>
        <fullName evidence="10">Hsp70 protein</fullName>
    </recommendedName>
</protein>
<feature type="transmembrane region" description="Helical" evidence="7">
    <location>
        <begin position="489"/>
        <end position="511"/>
    </location>
</feature>
<dbReference type="InterPro" id="IPR018181">
    <property type="entry name" value="Heat_shock_70_CS"/>
</dbReference>
<keyword evidence="5" id="KW-0143">Chaperone</keyword>
<keyword evidence="3" id="KW-0067">ATP-binding</keyword>
<dbReference type="PROSITE" id="PS01036">
    <property type="entry name" value="HSP70_3"/>
    <property type="match status" value="1"/>
</dbReference>
<evidence type="ECO:0000256" key="1">
    <source>
        <dbReference type="ARBA" id="ARBA00007381"/>
    </source>
</evidence>
<dbReference type="PRINTS" id="PR00301">
    <property type="entry name" value="HEATSHOCK70"/>
</dbReference>
<dbReference type="KEGG" id="aser:Asera_41960"/>
<dbReference type="PANTHER" id="PTHR42749">
    <property type="entry name" value="CELL SHAPE-DETERMINING PROTEIN MREB"/>
    <property type="match status" value="1"/>
</dbReference>
<comment type="similarity">
    <text evidence="1">Belongs to the heat shock protein 70 family.</text>
</comment>
<dbReference type="AlphaFoldDB" id="A0A810L7M1"/>
<dbReference type="InterPro" id="IPR013126">
    <property type="entry name" value="Hsp_70_fam"/>
</dbReference>
<proteinExistence type="inferred from homology"/>
<evidence type="ECO:0000256" key="2">
    <source>
        <dbReference type="ARBA" id="ARBA00022741"/>
    </source>
</evidence>
<evidence type="ECO:0000256" key="6">
    <source>
        <dbReference type="SAM" id="MobiDB-lite"/>
    </source>
</evidence>
<keyword evidence="4" id="KW-0346">Stress response</keyword>
<dbReference type="Proteomes" id="UP000680750">
    <property type="component" value="Chromosome"/>
</dbReference>
<organism evidence="8 9">
    <name type="scientific">Actinocatenispora sera</name>
    <dbReference type="NCBI Taxonomy" id="390989"/>
    <lineage>
        <taxon>Bacteria</taxon>
        <taxon>Bacillati</taxon>
        <taxon>Actinomycetota</taxon>
        <taxon>Actinomycetes</taxon>
        <taxon>Micromonosporales</taxon>
        <taxon>Micromonosporaceae</taxon>
        <taxon>Actinocatenispora</taxon>
    </lineage>
</organism>
<evidence type="ECO:0000256" key="3">
    <source>
        <dbReference type="ARBA" id="ARBA00022840"/>
    </source>
</evidence>
<sequence length="624" mass="64176">MADVLAIDFGTSNTVAVAARSGEPAEPLLFDGSPLLPSAVYAQPDGTLVTGRDAVHSARLAPERFEPNPKLRIDDGAVLLGIEVTVVDLFAAVLRRVAAESASRARRPDRVVLSHPASWGPRRQQTLRSAAGLAGLADATLVPEPVAAAMRLARARREQDPAPVIVYDLGAGTFDVSVVDGSTVAATEGLADVGGLDIDSTLVAYVQATYRDRDPAAWDRLRHPGTADDRRAWRQLTDDVRAAKEMLSRTAQTFVHIPLVGVDAPITREQVEAIAEPLLARTVTATRAAIVAAGLRLPPPGPLCLVGGGSRMPLVATMLHRRFGTAPTPAEQPELVVARGALEMPSAGPAPGIAAPVAPARAAPAAPPAAAGATPGGTSRSLAGAALQSPAGAAEVSGSGVVAAPSPGADPALGAGAAGPGFSGTAGPADPSGSSPGTGGSQRSFRKHPAAVAAEYALYGVVAGVVVVAFVSIPTWLADGLGPDQVGGALLIALLIALLFGVIVPTLELVFGGDHTITVSAAGIAATERTRRGRLKTSVTVRWCDVRTVTMSRGRDANVSLQLRAARRPDPAIDQDRRYSDGRISFPLEPVVAMPLRVGPWRAPQLDAVERALVAAAGTRYRRA</sequence>
<keyword evidence="9" id="KW-1185">Reference proteome</keyword>
<keyword evidence="2" id="KW-0547">Nucleotide-binding</keyword>
<dbReference type="Pfam" id="PF00012">
    <property type="entry name" value="HSP70"/>
    <property type="match status" value="1"/>
</dbReference>
<dbReference type="Gene3D" id="3.90.640.10">
    <property type="entry name" value="Actin, Chain A, domain 4"/>
    <property type="match status" value="1"/>
</dbReference>
<dbReference type="EMBL" id="AP023354">
    <property type="protein sequence ID" value="BCJ30088.1"/>
    <property type="molecule type" value="Genomic_DNA"/>
</dbReference>
<evidence type="ECO:0000256" key="7">
    <source>
        <dbReference type="SAM" id="Phobius"/>
    </source>
</evidence>
<dbReference type="PANTHER" id="PTHR42749:SF1">
    <property type="entry name" value="CELL SHAPE-DETERMINING PROTEIN MREB"/>
    <property type="match status" value="1"/>
</dbReference>
<dbReference type="SUPFAM" id="SSF53067">
    <property type="entry name" value="Actin-like ATPase domain"/>
    <property type="match status" value="2"/>
</dbReference>
<feature type="region of interest" description="Disordered" evidence="6">
    <location>
        <begin position="365"/>
        <end position="386"/>
    </location>
</feature>
<feature type="compositionally biased region" description="Low complexity" evidence="6">
    <location>
        <begin position="425"/>
        <end position="435"/>
    </location>
</feature>
<name>A0A810L7M1_9ACTN</name>
<reference evidence="8" key="1">
    <citation type="submission" date="2020-08" db="EMBL/GenBank/DDBJ databases">
        <title>Whole genome shotgun sequence of Actinocatenispora sera NBRC 101916.</title>
        <authorList>
            <person name="Komaki H."/>
            <person name="Tamura T."/>
        </authorList>
    </citation>
    <scope>NUCLEOTIDE SEQUENCE</scope>
    <source>
        <strain evidence="8">NBRC 101916</strain>
    </source>
</reference>
<evidence type="ECO:0000256" key="5">
    <source>
        <dbReference type="ARBA" id="ARBA00023186"/>
    </source>
</evidence>
<keyword evidence="7" id="KW-1133">Transmembrane helix</keyword>
<accession>A0A810L7M1</accession>